<evidence type="ECO:0000256" key="5">
    <source>
        <dbReference type="ARBA" id="ARBA00023002"/>
    </source>
</evidence>
<dbReference type="SUPFAM" id="SSF53720">
    <property type="entry name" value="ALDH-like"/>
    <property type="match status" value="1"/>
</dbReference>
<name>A0A6G1SMZ5_9ACAR</name>
<dbReference type="EMBL" id="GGYP01006978">
    <property type="protein sequence ID" value="MDE51749.1"/>
    <property type="molecule type" value="Transcribed_RNA"/>
</dbReference>
<protein>
    <recommendedName>
        <fullName evidence="4">Succinate-semialdehyde dehydrogenase, mitochondrial</fullName>
        <ecNumber evidence="3">1.2.1.24</ecNumber>
    </recommendedName>
    <alternativeName>
        <fullName evidence="6">NAD(+)-dependent succinic semialdehyde dehydrogenase</fullName>
    </alternativeName>
</protein>
<feature type="active site" evidence="7">
    <location>
        <position position="278"/>
    </location>
</feature>
<evidence type="ECO:0000313" key="10">
    <source>
        <dbReference type="EMBL" id="MDE51749.1"/>
    </source>
</evidence>
<dbReference type="Gene3D" id="3.40.309.10">
    <property type="entry name" value="Aldehyde Dehydrogenase, Chain A, domain 2"/>
    <property type="match status" value="1"/>
</dbReference>
<dbReference type="AlphaFoldDB" id="A0A6G1SMZ5"/>
<evidence type="ECO:0000256" key="8">
    <source>
        <dbReference type="RuleBase" id="RU003345"/>
    </source>
</evidence>
<evidence type="ECO:0000256" key="6">
    <source>
        <dbReference type="ARBA" id="ARBA00030806"/>
    </source>
</evidence>
<accession>A0A6G1SMZ5</accession>
<comment type="similarity">
    <text evidence="2 8">Belongs to the aldehyde dehydrogenase family.</text>
</comment>
<evidence type="ECO:0000256" key="3">
    <source>
        <dbReference type="ARBA" id="ARBA00013051"/>
    </source>
</evidence>
<dbReference type="PANTHER" id="PTHR43353">
    <property type="entry name" value="SUCCINATE-SEMIALDEHYDE DEHYDROGENASE, MITOCHONDRIAL"/>
    <property type="match status" value="1"/>
</dbReference>
<dbReference type="GO" id="GO:0009450">
    <property type="term" value="P:gamma-aminobutyric acid catabolic process"/>
    <property type="evidence" value="ECO:0007669"/>
    <property type="project" value="TreeGrafter"/>
</dbReference>
<dbReference type="FunFam" id="3.40.605.10:FF:000005">
    <property type="entry name" value="Succinate-semialdehyde dehydrogenase I"/>
    <property type="match status" value="1"/>
</dbReference>
<dbReference type="InterPro" id="IPR016162">
    <property type="entry name" value="Ald_DH_N"/>
</dbReference>
<proteinExistence type="inferred from homology"/>
<keyword evidence="5 8" id="KW-0560">Oxidoreductase</keyword>
<evidence type="ECO:0000256" key="2">
    <source>
        <dbReference type="ARBA" id="ARBA00009986"/>
    </source>
</evidence>
<gene>
    <name evidence="10" type="primary">Aldh5a1</name>
    <name evidence="10" type="ORF">g.20504</name>
</gene>
<dbReference type="GO" id="GO:0004777">
    <property type="term" value="F:succinate-semialdehyde dehydrogenase (NAD+) activity"/>
    <property type="evidence" value="ECO:0007669"/>
    <property type="project" value="UniProtKB-EC"/>
</dbReference>
<dbReference type="PANTHER" id="PTHR43353:SF5">
    <property type="entry name" value="SUCCINATE-SEMIALDEHYDE DEHYDROGENASE, MITOCHONDRIAL"/>
    <property type="match status" value="1"/>
</dbReference>
<reference evidence="10" key="1">
    <citation type="submission" date="2018-10" db="EMBL/GenBank/DDBJ databases">
        <title>Transcriptome assembly of Aceria tosichella (Wheat curl mite) Type 2.</title>
        <authorList>
            <person name="Scully E.D."/>
            <person name="Geib S.M."/>
            <person name="Palmer N.A."/>
            <person name="Gupta A.K."/>
            <person name="Sarath G."/>
            <person name="Tatineni S."/>
        </authorList>
    </citation>
    <scope>NUCLEOTIDE SEQUENCE</scope>
    <source>
        <strain evidence="10">LincolnNE</strain>
    </source>
</reference>
<dbReference type="PROSITE" id="PS00070">
    <property type="entry name" value="ALDEHYDE_DEHYDR_CYS"/>
    <property type="match status" value="1"/>
</dbReference>
<dbReference type="InterPro" id="IPR016160">
    <property type="entry name" value="Ald_DH_CS_CYS"/>
</dbReference>
<evidence type="ECO:0000256" key="4">
    <source>
        <dbReference type="ARBA" id="ARBA00019842"/>
    </source>
</evidence>
<dbReference type="InterPro" id="IPR029510">
    <property type="entry name" value="Ald_DH_CS_GLU"/>
</dbReference>
<dbReference type="FunFam" id="3.40.309.10:FF:000004">
    <property type="entry name" value="Succinate-semialdehyde dehydrogenase I"/>
    <property type="match status" value="1"/>
</dbReference>
<evidence type="ECO:0000256" key="7">
    <source>
        <dbReference type="PROSITE-ProRule" id="PRU10007"/>
    </source>
</evidence>
<evidence type="ECO:0000259" key="9">
    <source>
        <dbReference type="Pfam" id="PF00171"/>
    </source>
</evidence>
<dbReference type="PROSITE" id="PS00687">
    <property type="entry name" value="ALDEHYDE_DEHYDR_GLU"/>
    <property type="match status" value="1"/>
</dbReference>
<dbReference type="InterPro" id="IPR050740">
    <property type="entry name" value="Aldehyde_DH_Superfamily"/>
</dbReference>
<dbReference type="GO" id="GO:0005739">
    <property type="term" value="C:mitochondrion"/>
    <property type="evidence" value="ECO:0007669"/>
    <property type="project" value="TreeGrafter"/>
</dbReference>
<dbReference type="InterPro" id="IPR016161">
    <property type="entry name" value="Ald_DH/histidinol_DH"/>
</dbReference>
<dbReference type="InterPro" id="IPR015590">
    <property type="entry name" value="Aldehyde_DH_dom"/>
</dbReference>
<dbReference type="Pfam" id="PF00171">
    <property type="entry name" value="Aldedh"/>
    <property type="match status" value="1"/>
</dbReference>
<sequence length="504" mass="54629">MLGRLHPALKTTLAMSTRRHYATANNAFFQSQAYINGRWLESDSHQVFPVLNPATNEVIGEVADCDEQDFLFAAQAATKAFPSWSETTAKQRGILLRQMAEAQMANQKELAEILSMESGKPIQEAMGEIVYGASFFEWFADLARSSAGEILASPFPDKTMMYIRQAAGPVGIITPWNFPNAMITRKLGAALAAGCTAIIKPAPDTPYSALAIAKILDGLDIPEGVVNVIPASVQNTPKVGQHMCKSRDLKVISFTGSSSVGKLLLQQSASTVKRVCLELGGNAPFIVFESANLERAVDGYIASKFRNTGQTCVCANRCLVQDKVYDKFVEMLKAKMTEKLKSGDTLNEKTTVGSLINKAAVAKVQAHVQDALEKGGKLLLGGKSPKENHFEPTLIADAKHDMLCCQEETFGPLAAIVKFKTEEEALELANSVRFGLAAYFYSQDLNQVRRVSKRLESGMVGVNEGVISACEAPFGGVKESGLGREGSHLGLEEYQEVKYICIGP</sequence>
<dbReference type="InterPro" id="IPR016163">
    <property type="entry name" value="Ald_DH_C"/>
</dbReference>
<dbReference type="EC" id="1.2.1.24" evidence="3"/>
<dbReference type="CDD" id="cd07103">
    <property type="entry name" value="ALDH_F5_SSADH_GabD"/>
    <property type="match status" value="1"/>
</dbReference>
<feature type="domain" description="Aldehyde dehydrogenase" evidence="9">
    <location>
        <begin position="39"/>
        <end position="500"/>
    </location>
</feature>
<comment type="pathway">
    <text evidence="1">Amino-acid degradation; 4-aminobutanoate degradation.</text>
</comment>
<evidence type="ECO:0000256" key="1">
    <source>
        <dbReference type="ARBA" id="ARBA00005176"/>
    </source>
</evidence>
<organism evidence="10">
    <name type="scientific">Aceria tosichella</name>
    <name type="common">wheat curl mite</name>
    <dbReference type="NCBI Taxonomy" id="561515"/>
    <lineage>
        <taxon>Eukaryota</taxon>
        <taxon>Metazoa</taxon>
        <taxon>Ecdysozoa</taxon>
        <taxon>Arthropoda</taxon>
        <taxon>Chelicerata</taxon>
        <taxon>Arachnida</taxon>
        <taxon>Acari</taxon>
        <taxon>Acariformes</taxon>
        <taxon>Trombidiformes</taxon>
        <taxon>Prostigmata</taxon>
        <taxon>Eupodina</taxon>
        <taxon>Eriophyoidea</taxon>
        <taxon>Eriophyidae</taxon>
        <taxon>Eriophyinae</taxon>
        <taxon>Aceriini</taxon>
        <taxon>Aceria</taxon>
    </lineage>
</organism>
<dbReference type="Gene3D" id="3.40.605.10">
    <property type="entry name" value="Aldehyde Dehydrogenase, Chain A, domain 1"/>
    <property type="match status" value="1"/>
</dbReference>